<dbReference type="Proteomes" id="UP000664620">
    <property type="component" value="Unassembled WGS sequence"/>
</dbReference>
<proteinExistence type="predicted"/>
<sequence>MLLIAFIVFSQINLAGDSGGDKGGAAFFEQGDTLFRLANQSINAGGFAVEGGRDGLFVSVGSPIVNDSNRSVGTRFKPPVPLISDLAIVLNCSSCRR</sequence>
<dbReference type="AlphaFoldDB" id="A0A939NRM7"/>
<protein>
    <submittedName>
        <fullName evidence="1">Uncharacterized protein</fullName>
    </submittedName>
</protein>
<organism evidence="1 2">
    <name type="scientific">Klebsiella pneumoniae</name>
    <dbReference type="NCBI Taxonomy" id="573"/>
    <lineage>
        <taxon>Bacteria</taxon>
        <taxon>Pseudomonadati</taxon>
        <taxon>Pseudomonadota</taxon>
        <taxon>Gammaproteobacteria</taxon>
        <taxon>Enterobacterales</taxon>
        <taxon>Enterobacteriaceae</taxon>
        <taxon>Klebsiella/Raoultella group</taxon>
        <taxon>Klebsiella</taxon>
        <taxon>Klebsiella pneumoniae complex</taxon>
    </lineage>
</organism>
<accession>A0A939NRM7</accession>
<evidence type="ECO:0000313" key="2">
    <source>
        <dbReference type="Proteomes" id="UP000664620"/>
    </source>
</evidence>
<dbReference type="EMBL" id="JAGETO010000241">
    <property type="protein sequence ID" value="MBO2029683.1"/>
    <property type="molecule type" value="Genomic_DNA"/>
</dbReference>
<gene>
    <name evidence="1" type="ORF">J4734_26965</name>
</gene>
<evidence type="ECO:0000313" key="1">
    <source>
        <dbReference type="EMBL" id="MBO2029683.1"/>
    </source>
</evidence>
<reference evidence="1" key="1">
    <citation type="submission" date="2021-03" db="EMBL/GenBank/DDBJ databases">
        <title>Molecular epidemiology and mechanisms of colistin and carbapenem resistance in Enterobacteriaceae from clinical isolates, the environment and porcine samples in Pretoria, South Africa.</title>
        <authorList>
            <person name="Bogoshi D."/>
            <person name="Mbelle N.M."/>
            <person name="Naidoo V."/>
            <person name="Osei Sekyere J."/>
        </authorList>
    </citation>
    <scope>NUCLEOTIDE SEQUENCE</scope>
    <source>
        <strain evidence="1">C034</strain>
    </source>
</reference>
<name>A0A939NRM7_KLEPN</name>
<comment type="caution">
    <text evidence="1">The sequence shown here is derived from an EMBL/GenBank/DDBJ whole genome shotgun (WGS) entry which is preliminary data.</text>
</comment>